<reference evidence="10 11" key="1">
    <citation type="submission" date="2020-12" db="EMBL/GenBank/DDBJ databases">
        <authorList>
            <person name="Shan Y."/>
        </authorList>
    </citation>
    <scope>NUCLEOTIDE SEQUENCE [LARGE SCALE GENOMIC DNA]</scope>
    <source>
        <strain evidence="11">csc3.9</strain>
    </source>
</reference>
<comment type="pathway">
    <text evidence="5">Amine and polyamine biosynthesis; putrescine biosynthesis via L-ornithine pathway; putrescine from L-ornithine: step 1/1.</text>
</comment>
<dbReference type="Gene3D" id="3.20.20.10">
    <property type="entry name" value="Alanine racemase"/>
    <property type="match status" value="1"/>
</dbReference>
<dbReference type="InterPro" id="IPR002433">
    <property type="entry name" value="Orn_de-COase"/>
</dbReference>
<evidence type="ECO:0000256" key="5">
    <source>
        <dbReference type="ARBA" id="ARBA00034115"/>
    </source>
</evidence>
<dbReference type="AlphaFoldDB" id="A0A7T4QYB0"/>
<dbReference type="InterPro" id="IPR000183">
    <property type="entry name" value="Orn/DAP/Arg_de-COase"/>
</dbReference>
<evidence type="ECO:0000259" key="9">
    <source>
        <dbReference type="Pfam" id="PF02784"/>
    </source>
</evidence>
<feature type="active site" description="Proton donor" evidence="8">
    <location>
        <position position="332"/>
    </location>
</feature>
<dbReference type="PANTHER" id="PTHR11482">
    <property type="entry name" value="ARGININE/DIAMINOPIMELATE/ORNITHINE DECARBOXYLASE"/>
    <property type="match status" value="1"/>
</dbReference>
<evidence type="ECO:0000256" key="1">
    <source>
        <dbReference type="ARBA" id="ARBA00001933"/>
    </source>
</evidence>
<accession>A0A7T4QYB0</accession>
<dbReference type="EC" id="4.1.1.17" evidence="6"/>
<dbReference type="PRINTS" id="PR01179">
    <property type="entry name" value="ODADCRBXLASE"/>
</dbReference>
<dbReference type="InterPro" id="IPR029066">
    <property type="entry name" value="PLP-binding_barrel"/>
</dbReference>
<keyword evidence="11" id="KW-1185">Reference proteome</keyword>
<dbReference type="EMBL" id="CP066167">
    <property type="protein sequence ID" value="QQD16976.1"/>
    <property type="molecule type" value="Genomic_DNA"/>
</dbReference>
<organism evidence="10 11">
    <name type="scientific">Spongiibacter nanhainus</name>
    <dbReference type="NCBI Taxonomy" id="2794344"/>
    <lineage>
        <taxon>Bacteria</taxon>
        <taxon>Pseudomonadati</taxon>
        <taxon>Pseudomonadota</taxon>
        <taxon>Gammaproteobacteria</taxon>
        <taxon>Cellvibrionales</taxon>
        <taxon>Spongiibacteraceae</taxon>
        <taxon>Spongiibacter</taxon>
    </lineage>
</organism>
<comment type="similarity">
    <text evidence="2">Belongs to the Orn/Lys/Arg decarboxylase class-II family.</text>
</comment>
<dbReference type="Proteomes" id="UP000596063">
    <property type="component" value="Chromosome"/>
</dbReference>
<comment type="catalytic activity">
    <reaction evidence="7">
        <text>L-ornithine + H(+) = putrescine + CO2</text>
        <dbReference type="Rhea" id="RHEA:22964"/>
        <dbReference type="ChEBI" id="CHEBI:15378"/>
        <dbReference type="ChEBI" id="CHEBI:16526"/>
        <dbReference type="ChEBI" id="CHEBI:46911"/>
        <dbReference type="ChEBI" id="CHEBI:326268"/>
        <dbReference type="EC" id="4.1.1.17"/>
    </reaction>
</comment>
<proteinExistence type="inferred from homology"/>
<dbReference type="CDD" id="cd00622">
    <property type="entry name" value="PLPDE_III_ODC"/>
    <property type="match status" value="1"/>
</dbReference>
<evidence type="ECO:0000256" key="8">
    <source>
        <dbReference type="PIRSR" id="PIRSR600183-50"/>
    </source>
</evidence>
<dbReference type="Pfam" id="PF02784">
    <property type="entry name" value="Orn_Arg_deC_N"/>
    <property type="match status" value="1"/>
</dbReference>
<dbReference type="InterPro" id="IPR022644">
    <property type="entry name" value="De-COase2_N"/>
</dbReference>
<gene>
    <name evidence="10" type="ORF">I6N98_11355</name>
</gene>
<dbReference type="KEGG" id="snan:I6N98_11355"/>
<evidence type="ECO:0000313" key="11">
    <source>
        <dbReference type="Proteomes" id="UP000596063"/>
    </source>
</evidence>
<evidence type="ECO:0000256" key="4">
    <source>
        <dbReference type="ARBA" id="ARBA00023239"/>
    </source>
</evidence>
<evidence type="ECO:0000313" key="10">
    <source>
        <dbReference type="EMBL" id="QQD16976.1"/>
    </source>
</evidence>
<dbReference type="FunFam" id="2.40.37.10:FF:000004">
    <property type="entry name" value="Ornithine decarboxylase"/>
    <property type="match status" value="1"/>
</dbReference>
<dbReference type="InterPro" id="IPR009006">
    <property type="entry name" value="Ala_racemase/Decarboxylase_C"/>
</dbReference>
<dbReference type="GO" id="GO:0004586">
    <property type="term" value="F:ornithine decarboxylase activity"/>
    <property type="evidence" value="ECO:0007669"/>
    <property type="project" value="UniProtKB-EC"/>
</dbReference>
<feature type="domain" description="Orn/DAP/Arg decarboxylase 2 N-terminal" evidence="9">
    <location>
        <begin position="30"/>
        <end position="266"/>
    </location>
</feature>
<evidence type="ECO:0000256" key="2">
    <source>
        <dbReference type="ARBA" id="ARBA00008872"/>
    </source>
</evidence>
<keyword evidence="4" id="KW-0456">Lyase</keyword>
<dbReference type="Gene3D" id="2.40.37.10">
    <property type="entry name" value="Lyase, Ornithine Decarboxylase, Chain A, domain 1"/>
    <property type="match status" value="1"/>
</dbReference>
<dbReference type="InterPro" id="IPR022653">
    <property type="entry name" value="De-COase2_pyr-phos_BS"/>
</dbReference>
<evidence type="ECO:0000256" key="3">
    <source>
        <dbReference type="ARBA" id="ARBA00022898"/>
    </source>
</evidence>
<dbReference type="GO" id="GO:0033387">
    <property type="term" value="P:putrescine biosynthetic process from arginine, via ornithine"/>
    <property type="evidence" value="ECO:0007669"/>
    <property type="project" value="TreeGrafter"/>
</dbReference>
<sequence>MQQTVLRPDRWQRIREFAKDKATPFVVIDLDTIRQRYRDMADAFPYAGIYYAVKANPDAAIIRCLDELGASFDIASVYELRKLLSLGISPARMSYGNTIKKSADIEFAHQQGITLFASDCESDIRNLAKYAPGSQVYIRVLTEGSETADWPLSRKFGCQADMAIELILLAQELGLEPHGISFHVGSQQRDIATWDAAIAKVRFIFDRLAESGISLEMINMGGGMPANYAPRQHDLAAYGTAIRRFLDEDFGDAVPQVLIEPGRSLVGEAGVLVSEVVQVSRKSQDALDRWVYLDVGLFGGMIETLGEAIKYPLAWDREGEGVEDVIIAGPTCDSLDIMYQDHRYALPDTLQEGDRLYWLSTGAYTTSYSSIEFNGFPPLQSYVIGEEGDL</sequence>
<dbReference type="SUPFAM" id="SSF50621">
    <property type="entry name" value="Alanine racemase C-terminal domain-like"/>
    <property type="match status" value="1"/>
</dbReference>
<dbReference type="RefSeq" id="WP_198568478.1">
    <property type="nucleotide sequence ID" value="NZ_CP066167.1"/>
</dbReference>
<dbReference type="PRINTS" id="PR01182">
    <property type="entry name" value="ORNDCRBXLASE"/>
</dbReference>
<dbReference type="PROSITE" id="PS00878">
    <property type="entry name" value="ODR_DC_2_1"/>
    <property type="match status" value="1"/>
</dbReference>
<evidence type="ECO:0000256" key="6">
    <source>
        <dbReference type="ARBA" id="ARBA00034138"/>
    </source>
</evidence>
<dbReference type="FunFam" id="3.20.20.10:FF:000008">
    <property type="entry name" value="Ornithine decarboxylase"/>
    <property type="match status" value="1"/>
</dbReference>
<name>A0A7T4QYB0_9GAMM</name>
<protein>
    <recommendedName>
        <fullName evidence="6">ornithine decarboxylase</fullName>
        <ecNumber evidence="6">4.1.1.17</ecNumber>
    </recommendedName>
</protein>
<feature type="modified residue" description="N6-(pyridoxal phosphate)lysine" evidence="8">
    <location>
        <position position="54"/>
    </location>
</feature>
<dbReference type="SUPFAM" id="SSF51419">
    <property type="entry name" value="PLP-binding barrel"/>
    <property type="match status" value="1"/>
</dbReference>
<evidence type="ECO:0000256" key="7">
    <source>
        <dbReference type="ARBA" id="ARBA00049127"/>
    </source>
</evidence>
<keyword evidence="3 8" id="KW-0663">Pyridoxal phosphate</keyword>
<comment type="cofactor">
    <cofactor evidence="1 8">
        <name>pyridoxal 5'-phosphate</name>
        <dbReference type="ChEBI" id="CHEBI:597326"/>
    </cofactor>
</comment>
<dbReference type="GO" id="GO:0005737">
    <property type="term" value="C:cytoplasm"/>
    <property type="evidence" value="ECO:0007669"/>
    <property type="project" value="TreeGrafter"/>
</dbReference>
<dbReference type="PANTHER" id="PTHR11482:SF6">
    <property type="entry name" value="ORNITHINE DECARBOXYLASE 1-RELATED"/>
    <property type="match status" value="1"/>
</dbReference>